<keyword evidence="7" id="KW-1185">Reference proteome</keyword>
<dbReference type="PANTHER" id="PTHR36307">
    <property type="entry name" value="FLAGELLA BASAL BODY P-RING FORMATION PROTEIN FLGA"/>
    <property type="match status" value="1"/>
</dbReference>
<comment type="function">
    <text evidence="4">Involved in the assembly process of the P-ring formation. It may associate with FlgF on the rod constituting a structure essential for the P-ring assembly or may act as a modulator protein for the P-ring assembly.</text>
</comment>
<keyword evidence="3 4" id="KW-0574">Periplasm</keyword>
<dbReference type="PANTHER" id="PTHR36307:SF1">
    <property type="entry name" value="FLAGELLA BASAL BODY P-RING FORMATION PROTEIN FLGA"/>
    <property type="match status" value="1"/>
</dbReference>
<keyword evidence="4" id="KW-1005">Bacterial flagellum biogenesis</keyword>
<dbReference type="Pfam" id="PF13144">
    <property type="entry name" value="ChapFlgA"/>
    <property type="match status" value="1"/>
</dbReference>
<dbReference type="Gene3D" id="3.90.1210.10">
    <property type="entry name" value="Antifreeze-like/N-acetylneuraminic acid synthase C-terminal domain"/>
    <property type="match status" value="1"/>
</dbReference>
<dbReference type="GO" id="GO:0042597">
    <property type="term" value="C:periplasmic space"/>
    <property type="evidence" value="ECO:0007669"/>
    <property type="project" value="UniProtKB-SubCell"/>
</dbReference>
<dbReference type="AlphaFoldDB" id="A0A2P7QWI6"/>
<dbReference type="NCBIfam" id="TIGR03170">
    <property type="entry name" value="flgA_cterm"/>
    <property type="match status" value="1"/>
</dbReference>
<evidence type="ECO:0000256" key="3">
    <source>
        <dbReference type="ARBA" id="ARBA00022764"/>
    </source>
</evidence>
<dbReference type="Proteomes" id="UP000241167">
    <property type="component" value="Unassembled WGS sequence"/>
</dbReference>
<dbReference type="InterPro" id="IPR017585">
    <property type="entry name" value="SAF_FlgA"/>
</dbReference>
<protein>
    <recommendedName>
        <fullName evidence="4">Flagella basal body P-ring formation protein FlgA</fullName>
    </recommendedName>
</protein>
<accession>A0A2P7QWI6</accession>
<proteinExistence type="inferred from homology"/>
<dbReference type="GO" id="GO:0044780">
    <property type="term" value="P:bacterial-type flagellum assembly"/>
    <property type="evidence" value="ECO:0007669"/>
    <property type="project" value="InterPro"/>
</dbReference>
<dbReference type="CDD" id="cd11614">
    <property type="entry name" value="SAF_CpaB_FlgA_like"/>
    <property type="match status" value="1"/>
</dbReference>
<keyword evidence="6" id="KW-0966">Cell projection</keyword>
<keyword evidence="6" id="KW-0282">Flagellum</keyword>
<evidence type="ECO:0000256" key="2">
    <source>
        <dbReference type="ARBA" id="ARBA00022729"/>
    </source>
</evidence>
<dbReference type="EMBL" id="PXYI01000002">
    <property type="protein sequence ID" value="PSJ42303.1"/>
    <property type="molecule type" value="Genomic_DNA"/>
</dbReference>
<feature type="chain" id="PRO_5015021668" description="Flagella basal body P-ring formation protein FlgA" evidence="4">
    <location>
        <begin position="20"/>
        <end position="153"/>
    </location>
</feature>
<dbReference type="InterPro" id="IPR013974">
    <property type="entry name" value="SAF"/>
</dbReference>
<dbReference type="SMART" id="SM00858">
    <property type="entry name" value="SAF"/>
    <property type="match status" value="1"/>
</dbReference>
<evidence type="ECO:0000313" key="6">
    <source>
        <dbReference type="EMBL" id="PSJ42303.1"/>
    </source>
</evidence>
<evidence type="ECO:0000256" key="1">
    <source>
        <dbReference type="ARBA" id="ARBA00004418"/>
    </source>
</evidence>
<feature type="signal peptide" evidence="4">
    <location>
        <begin position="1"/>
        <end position="19"/>
    </location>
</feature>
<keyword evidence="2 4" id="KW-0732">Signal</keyword>
<keyword evidence="6" id="KW-0969">Cilium</keyword>
<evidence type="ECO:0000256" key="4">
    <source>
        <dbReference type="RuleBase" id="RU362063"/>
    </source>
</evidence>
<comment type="subcellular location">
    <subcellularLocation>
        <location evidence="1 4">Periplasm</location>
    </subcellularLocation>
</comment>
<gene>
    <name evidence="6" type="primary">flgA</name>
    <name evidence="6" type="ORF">C7I55_06785</name>
</gene>
<sequence>MRRAFLLAALLGGAVPAAAQTAPSAATQIEVPVLVRDVAKGELLSASDFAVEPRPASQARGALEIGSAAGKEALRQLRAGSVVRPGDLIKPQLVRRGEPVSITVRNGGLTITAQGRALSGGGQGDLIRVVNTTTNRTLDGIVDKTGSVRIAAN</sequence>
<evidence type="ECO:0000259" key="5">
    <source>
        <dbReference type="SMART" id="SM00858"/>
    </source>
</evidence>
<dbReference type="Gene3D" id="2.30.30.760">
    <property type="match status" value="1"/>
</dbReference>
<feature type="domain" description="SAF" evidence="5">
    <location>
        <begin position="29"/>
        <end position="89"/>
    </location>
</feature>
<comment type="caution">
    <text evidence="6">The sequence shown here is derived from an EMBL/GenBank/DDBJ whole genome shotgun (WGS) entry which is preliminary data.</text>
</comment>
<comment type="similarity">
    <text evidence="4">Belongs to the FlgA family.</text>
</comment>
<evidence type="ECO:0000313" key="7">
    <source>
        <dbReference type="Proteomes" id="UP000241167"/>
    </source>
</evidence>
<reference evidence="6 7" key="1">
    <citation type="submission" date="2018-03" db="EMBL/GenBank/DDBJ databases">
        <title>The draft genome of Sphingosinicella sp. GL-C-18.</title>
        <authorList>
            <person name="Liu L."/>
            <person name="Li L."/>
            <person name="Liang L."/>
            <person name="Zhang X."/>
            <person name="Wang T."/>
        </authorList>
    </citation>
    <scope>NUCLEOTIDE SEQUENCE [LARGE SCALE GENOMIC DNA]</scope>
    <source>
        <strain evidence="6 7">GL-C-18</strain>
    </source>
</reference>
<name>A0A2P7QWI6_9SPHN</name>
<dbReference type="OrthoDB" id="7619725at2"/>
<dbReference type="InterPro" id="IPR039246">
    <property type="entry name" value="Flagellar_FlgA"/>
</dbReference>
<organism evidence="6 7">
    <name type="scientific">Allosphingosinicella deserti</name>
    <dbReference type="NCBI Taxonomy" id="2116704"/>
    <lineage>
        <taxon>Bacteria</taxon>
        <taxon>Pseudomonadati</taxon>
        <taxon>Pseudomonadota</taxon>
        <taxon>Alphaproteobacteria</taxon>
        <taxon>Sphingomonadales</taxon>
        <taxon>Sphingomonadaceae</taxon>
        <taxon>Allosphingosinicella</taxon>
    </lineage>
</organism>